<evidence type="ECO:0000313" key="3">
    <source>
        <dbReference type="Proteomes" id="UP001642260"/>
    </source>
</evidence>
<organism evidence="2 3">
    <name type="scientific">Eruca vesicaria subsp. sativa</name>
    <name type="common">Garden rocket</name>
    <name type="synonym">Eruca sativa</name>
    <dbReference type="NCBI Taxonomy" id="29727"/>
    <lineage>
        <taxon>Eukaryota</taxon>
        <taxon>Viridiplantae</taxon>
        <taxon>Streptophyta</taxon>
        <taxon>Embryophyta</taxon>
        <taxon>Tracheophyta</taxon>
        <taxon>Spermatophyta</taxon>
        <taxon>Magnoliopsida</taxon>
        <taxon>eudicotyledons</taxon>
        <taxon>Gunneridae</taxon>
        <taxon>Pentapetalae</taxon>
        <taxon>rosids</taxon>
        <taxon>malvids</taxon>
        <taxon>Brassicales</taxon>
        <taxon>Brassicaceae</taxon>
        <taxon>Brassiceae</taxon>
        <taxon>Eruca</taxon>
    </lineage>
</organism>
<keyword evidence="3" id="KW-1185">Reference proteome</keyword>
<sequence>MSTKGILHKDLELLIDDERELPLALKKDHNFVQTTINLIDYKTSNSNISLKQHCSCCGECLKNNSSFLAPAPSPRVPYNKLSENEYEFRVLDVDRTLSVVRGGNIFFGTPLRKLPSGMGDSNDESILHQLKKECQRMMDEQEALQSMSSDLEKKEEEIKELEDELEAYKERHMDV</sequence>
<evidence type="ECO:0000256" key="1">
    <source>
        <dbReference type="SAM" id="Coils"/>
    </source>
</evidence>
<evidence type="ECO:0000313" key="2">
    <source>
        <dbReference type="EMBL" id="CAH8363976.1"/>
    </source>
</evidence>
<keyword evidence="1" id="KW-0175">Coiled coil</keyword>
<dbReference type="AlphaFoldDB" id="A0ABC8L6W4"/>
<proteinExistence type="predicted"/>
<reference evidence="2 3" key="1">
    <citation type="submission" date="2022-03" db="EMBL/GenBank/DDBJ databases">
        <authorList>
            <person name="Macdonald S."/>
            <person name="Ahmed S."/>
            <person name="Newling K."/>
        </authorList>
    </citation>
    <scope>NUCLEOTIDE SEQUENCE [LARGE SCALE GENOMIC DNA]</scope>
</reference>
<name>A0ABC8L6W4_ERUVS</name>
<comment type="caution">
    <text evidence="2">The sequence shown here is derived from an EMBL/GenBank/DDBJ whole genome shotgun (WGS) entry which is preliminary data.</text>
</comment>
<feature type="coiled-coil region" evidence="1">
    <location>
        <begin position="127"/>
        <end position="171"/>
    </location>
</feature>
<protein>
    <submittedName>
        <fullName evidence="2">Uncharacterized protein</fullName>
    </submittedName>
</protein>
<gene>
    <name evidence="2" type="ORF">ERUC_LOCUS29732</name>
</gene>
<accession>A0ABC8L6W4</accession>
<dbReference type="Proteomes" id="UP001642260">
    <property type="component" value="Unassembled WGS sequence"/>
</dbReference>
<dbReference type="EMBL" id="CAKOAT010375154">
    <property type="protein sequence ID" value="CAH8363976.1"/>
    <property type="molecule type" value="Genomic_DNA"/>
</dbReference>